<proteinExistence type="inferred from homology"/>
<dbReference type="InterPro" id="IPR029058">
    <property type="entry name" value="AB_hydrolase_fold"/>
</dbReference>
<dbReference type="Proteomes" id="UP000647587">
    <property type="component" value="Unassembled WGS sequence"/>
</dbReference>
<dbReference type="SUPFAM" id="SSF53474">
    <property type="entry name" value="alpha/beta-Hydrolases"/>
    <property type="match status" value="1"/>
</dbReference>
<dbReference type="PANTHER" id="PTHR10655">
    <property type="entry name" value="LYSOPHOSPHOLIPASE-RELATED"/>
    <property type="match status" value="1"/>
</dbReference>
<comment type="caution">
    <text evidence="4">The sequence shown here is derived from an EMBL/GenBank/DDBJ whole genome shotgun (WGS) entry which is preliminary data.</text>
</comment>
<evidence type="ECO:0000256" key="1">
    <source>
        <dbReference type="ARBA" id="ARBA00006499"/>
    </source>
</evidence>
<dbReference type="InterPro" id="IPR050565">
    <property type="entry name" value="LYPA1-2/EST-like"/>
</dbReference>
<sequence>MTDLNWIHHLERGTGDLTVLLLHGTGGNERQLLTLGRQVAPEANLLGVRGRSLEEGFPRYFRRFSATRYDQEQIRSEAAALSRFVQDAAEEYGLNPARVVALGYSNGANIALATLATHPQTFLGAALLRPVMPLDEPPATDLSGVSVLVLHGAHDPYAAHAGGVTPYLKGAGAQVQQHLLNAGHELTGEDVQLCEEWLGQLR</sequence>
<dbReference type="Pfam" id="PF02230">
    <property type="entry name" value="Abhydrolase_2"/>
    <property type="match status" value="1"/>
</dbReference>
<organism evidence="4 5">
    <name type="scientific">Deinococcus malanensis</name>
    <dbReference type="NCBI Taxonomy" id="1706855"/>
    <lineage>
        <taxon>Bacteria</taxon>
        <taxon>Thermotogati</taxon>
        <taxon>Deinococcota</taxon>
        <taxon>Deinococci</taxon>
        <taxon>Deinococcales</taxon>
        <taxon>Deinococcaceae</taxon>
        <taxon>Deinococcus</taxon>
    </lineage>
</organism>
<comment type="similarity">
    <text evidence="1">Belongs to the AB hydrolase superfamily. AB hydrolase 2 family.</text>
</comment>
<feature type="domain" description="Phospholipase/carboxylesterase/thioesterase" evidence="3">
    <location>
        <begin position="64"/>
        <end position="198"/>
    </location>
</feature>
<dbReference type="EMBL" id="BMPP01000005">
    <property type="protein sequence ID" value="GGK21825.1"/>
    <property type="molecule type" value="Genomic_DNA"/>
</dbReference>
<evidence type="ECO:0000256" key="2">
    <source>
        <dbReference type="ARBA" id="ARBA00022801"/>
    </source>
</evidence>
<gene>
    <name evidence="4" type="ORF">GCM10008955_14130</name>
</gene>
<reference evidence="5" key="1">
    <citation type="journal article" date="2019" name="Int. J. Syst. Evol. Microbiol.">
        <title>The Global Catalogue of Microorganisms (GCM) 10K type strain sequencing project: providing services to taxonomists for standard genome sequencing and annotation.</title>
        <authorList>
            <consortium name="The Broad Institute Genomics Platform"/>
            <consortium name="The Broad Institute Genome Sequencing Center for Infectious Disease"/>
            <person name="Wu L."/>
            <person name="Ma J."/>
        </authorList>
    </citation>
    <scope>NUCLEOTIDE SEQUENCE [LARGE SCALE GENOMIC DNA]</scope>
    <source>
        <strain evidence="5">JCM 30331</strain>
    </source>
</reference>
<dbReference type="InterPro" id="IPR003140">
    <property type="entry name" value="PLipase/COase/thioEstase"/>
</dbReference>
<dbReference type="Gene3D" id="3.40.50.1820">
    <property type="entry name" value="alpha/beta hydrolase"/>
    <property type="match status" value="1"/>
</dbReference>
<evidence type="ECO:0000259" key="3">
    <source>
        <dbReference type="Pfam" id="PF02230"/>
    </source>
</evidence>
<dbReference type="PANTHER" id="PTHR10655:SF17">
    <property type="entry name" value="LYSOPHOSPHOLIPASE-LIKE PROTEIN 1"/>
    <property type="match status" value="1"/>
</dbReference>
<name>A0ABQ2ER80_9DEIO</name>
<protein>
    <recommendedName>
        <fullName evidence="3">Phospholipase/carboxylesterase/thioesterase domain-containing protein</fullName>
    </recommendedName>
</protein>
<evidence type="ECO:0000313" key="4">
    <source>
        <dbReference type="EMBL" id="GGK21825.1"/>
    </source>
</evidence>
<keyword evidence="5" id="KW-1185">Reference proteome</keyword>
<keyword evidence="2" id="KW-0378">Hydrolase</keyword>
<evidence type="ECO:0000313" key="5">
    <source>
        <dbReference type="Proteomes" id="UP000647587"/>
    </source>
</evidence>
<accession>A0ABQ2ER80</accession>
<dbReference type="RefSeq" id="WP_189005880.1">
    <property type="nucleotide sequence ID" value="NZ_BMPP01000005.1"/>
</dbReference>